<organism evidence="2 3">
    <name type="scientific">Cyanobium gracile UHCC 0139</name>
    <dbReference type="NCBI Taxonomy" id="3110308"/>
    <lineage>
        <taxon>Bacteria</taxon>
        <taxon>Bacillati</taxon>
        <taxon>Cyanobacteriota</taxon>
        <taxon>Cyanophyceae</taxon>
        <taxon>Synechococcales</taxon>
        <taxon>Prochlorococcaceae</taxon>
        <taxon>Cyanobium</taxon>
    </lineage>
</organism>
<gene>
    <name evidence="2" type="ORF">VB738_04205</name>
</gene>
<keyword evidence="1" id="KW-0732">Signal</keyword>
<dbReference type="RefSeq" id="WP_323304563.1">
    <property type="nucleotide sequence ID" value="NZ_JAYGHX010000002.1"/>
</dbReference>
<name>A0ABU5RRT6_9CYAN</name>
<feature type="signal peptide" evidence="1">
    <location>
        <begin position="1"/>
        <end position="19"/>
    </location>
</feature>
<dbReference type="EMBL" id="JAYGHX010000002">
    <property type="protein sequence ID" value="MEA5390460.1"/>
    <property type="molecule type" value="Genomic_DNA"/>
</dbReference>
<proteinExistence type="predicted"/>
<protein>
    <submittedName>
        <fullName evidence="2">Uncharacterized protein</fullName>
    </submittedName>
</protein>
<evidence type="ECO:0000256" key="1">
    <source>
        <dbReference type="SAM" id="SignalP"/>
    </source>
</evidence>
<sequence>MNRLLAILLLVIATTPALRADQDNVRCLRSTGVQPPLRIQFGLQSESDSSAYVLYQGHQAPIPLKLLKVTELRRGEGGRPSEFETQWIEVTAQATAGRYLYTNEGALIDDFQYIRGDGRIVRFVDDADVLDVGRCTWAPL</sequence>
<accession>A0ABU5RRT6</accession>
<reference evidence="2 3" key="1">
    <citation type="submission" date="2023-12" db="EMBL/GenBank/DDBJ databases">
        <title>Baltic Sea Cyanobacteria.</title>
        <authorList>
            <person name="Delbaje E."/>
            <person name="Fewer D.P."/>
            <person name="Shishido T.K."/>
        </authorList>
    </citation>
    <scope>NUCLEOTIDE SEQUENCE [LARGE SCALE GENOMIC DNA]</scope>
    <source>
        <strain evidence="2 3">UHCC 0139</strain>
    </source>
</reference>
<feature type="chain" id="PRO_5046668802" evidence="1">
    <location>
        <begin position="20"/>
        <end position="140"/>
    </location>
</feature>
<dbReference type="Proteomes" id="UP001304461">
    <property type="component" value="Unassembled WGS sequence"/>
</dbReference>
<keyword evidence="3" id="KW-1185">Reference proteome</keyword>
<comment type="caution">
    <text evidence="2">The sequence shown here is derived from an EMBL/GenBank/DDBJ whole genome shotgun (WGS) entry which is preliminary data.</text>
</comment>
<evidence type="ECO:0000313" key="3">
    <source>
        <dbReference type="Proteomes" id="UP001304461"/>
    </source>
</evidence>
<evidence type="ECO:0000313" key="2">
    <source>
        <dbReference type="EMBL" id="MEA5390460.1"/>
    </source>
</evidence>